<reference evidence="2 3" key="1">
    <citation type="submission" date="2022-10" db="EMBL/GenBank/DDBJ databases">
        <title>The complete genomes of actinobacterial strains from the NBC collection.</title>
        <authorList>
            <person name="Joergensen T.S."/>
            <person name="Alvarez Arevalo M."/>
            <person name="Sterndorff E.B."/>
            <person name="Faurdal D."/>
            <person name="Vuksanovic O."/>
            <person name="Mourched A.-S."/>
            <person name="Charusanti P."/>
            <person name="Shaw S."/>
            <person name="Blin K."/>
            <person name="Weber T."/>
        </authorList>
    </citation>
    <scope>NUCLEOTIDE SEQUENCE [LARGE SCALE GENOMIC DNA]</scope>
    <source>
        <strain evidence="2 3">NBC_00156</strain>
    </source>
</reference>
<gene>
    <name evidence="2" type="ORF">OG350_00990</name>
</gene>
<dbReference type="Pfam" id="PF03621">
    <property type="entry name" value="MbtH"/>
    <property type="match status" value="1"/>
</dbReference>
<name>A0ABZ1KJH9_STRAH</name>
<dbReference type="RefSeq" id="WP_358268484.1">
    <property type="nucleotide sequence ID" value="NZ_CP108164.1"/>
</dbReference>
<evidence type="ECO:0000313" key="2">
    <source>
        <dbReference type="EMBL" id="WTQ78958.1"/>
    </source>
</evidence>
<dbReference type="InterPro" id="IPR005153">
    <property type="entry name" value="MbtH-like_dom"/>
</dbReference>
<evidence type="ECO:0000259" key="1">
    <source>
        <dbReference type="SMART" id="SM00923"/>
    </source>
</evidence>
<dbReference type="PANTHER" id="PTHR38444:SF1">
    <property type="entry name" value="ENTEROBACTIN BIOSYNTHESIS PROTEIN YBDZ"/>
    <property type="match status" value="1"/>
</dbReference>
<dbReference type="Proteomes" id="UP001622557">
    <property type="component" value="Chromosome"/>
</dbReference>
<dbReference type="InterPro" id="IPR038020">
    <property type="entry name" value="MbtH-like_sf"/>
</dbReference>
<dbReference type="SMART" id="SM00923">
    <property type="entry name" value="MbtH"/>
    <property type="match status" value="1"/>
</dbReference>
<keyword evidence="3" id="KW-1185">Reference proteome</keyword>
<protein>
    <submittedName>
        <fullName evidence="2">MbtH family NRPS accessory protein</fullName>
    </submittedName>
</protein>
<proteinExistence type="predicted"/>
<dbReference type="GeneID" id="97278954"/>
<dbReference type="PANTHER" id="PTHR38444">
    <property type="entry name" value="ENTEROBACTIN BIOSYNTHESIS PROTEIN YBDZ"/>
    <property type="match status" value="1"/>
</dbReference>
<accession>A0ABZ1KJH9</accession>
<organism evidence="2 3">
    <name type="scientific">Streptomyces achromogenes</name>
    <dbReference type="NCBI Taxonomy" id="67255"/>
    <lineage>
        <taxon>Bacteria</taxon>
        <taxon>Bacillati</taxon>
        <taxon>Actinomycetota</taxon>
        <taxon>Actinomycetes</taxon>
        <taxon>Kitasatosporales</taxon>
        <taxon>Streptomycetaceae</taxon>
        <taxon>Streptomyces</taxon>
    </lineage>
</organism>
<sequence>MTETTTETLRDSWVIVVNDEEQYSVWPSGSEPPLGWREIGFTGNRADCLDEIARIWTDLRPLSLRD</sequence>
<dbReference type="Gene3D" id="3.90.820.10">
    <property type="entry name" value="Structural Genomics, Unknown Function 30-nov-00 1gh9 Mol_id"/>
    <property type="match status" value="1"/>
</dbReference>
<dbReference type="SUPFAM" id="SSF160582">
    <property type="entry name" value="MbtH-like"/>
    <property type="match status" value="1"/>
</dbReference>
<dbReference type="InterPro" id="IPR037407">
    <property type="entry name" value="MLP_fam"/>
</dbReference>
<feature type="domain" description="MbtH-like" evidence="1">
    <location>
        <begin position="4"/>
        <end position="54"/>
    </location>
</feature>
<dbReference type="EMBL" id="CP108164">
    <property type="protein sequence ID" value="WTQ78958.1"/>
    <property type="molecule type" value="Genomic_DNA"/>
</dbReference>
<evidence type="ECO:0000313" key="3">
    <source>
        <dbReference type="Proteomes" id="UP001622557"/>
    </source>
</evidence>